<evidence type="ECO:0000256" key="2">
    <source>
        <dbReference type="ARBA" id="ARBA00022723"/>
    </source>
</evidence>
<dbReference type="GO" id="GO:0046872">
    <property type="term" value="F:metal ion binding"/>
    <property type="evidence" value="ECO:0007669"/>
    <property type="project" value="UniProtKB-KW"/>
</dbReference>
<comment type="cofactor">
    <cofactor evidence="1">
        <name>Mn(2+)</name>
        <dbReference type="ChEBI" id="CHEBI:29035"/>
    </cofactor>
</comment>
<dbReference type="EC" id="5.3.1.15" evidence="8"/>
<sequence length="227" mass="26266">MKRSELNQIMRDAVEFIQKMNFKLPPFAFWSPEDWAEKGSDYNEIRDNMLGWDITDFGSGDYRKIGLLMFTIRNGNFNDPQYVKPYAEKLLIVEEEQITPYHFHWSKMEDIINRGGGNLMVKVYNSTEDEKFADTPVKVMVDGHHYHVPAGSVIRITPGESITLYSGMYHSFWGEKGTGRILLGEVSKVNDDRVDNRFYEETGRFPAIEEDEAPLYLLGNEYPAAKE</sequence>
<proteinExistence type="inferred from homology"/>
<evidence type="ECO:0000313" key="10">
    <source>
        <dbReference type="Proteomes" id="UP000657006"/>
    </source>
</evidence>
<organism evidence="9 10">
    <name type="scientific">Bianquea renquensis</name>
    <dbReference type="NCBI Taxonomy" id="2763661"/>
    <lineage>
        <taxon>Bacteria</taxon>
        <taxon>Bacillati</taxon>
        <taxon>Bacillota</taxon>
        <taxon>Clostridia</taxon>
        <taxon>Eubacteriales</taxon>
        <taxon>Bianqueaceae</taxon>
        <taxon>Bianquea</taxon>
    </lineage>
</organism>
<comment type="catalytic activity">
    <reaction evidence="6">
        <text>D-lyxose = D-xylulose</text>
        <dbReference type="Rhea" id="RHEA:14201"/>
        <dbReference type="ChEBI" id="CHEBI:16789"/>
        <dbReference type="ChEBI" id="CHEBI:17140"/>
        <dbReference type="EC" id="5.3.1.15"/>
    </reaction>
</comment>
<evidence type="ECO:0000256" key="8">
    <source>
        <dbReference type="ARBA" id="ARBA00044972"/>
    </source>
</evidence>
<dbReference type="GO" id="GO:0047828">
    <property type="term" value="F:D-lyxose ketol-isomerase activity"/>
    <property type="evidence" value="ECO:0007669"/>
    <property type="project" value="UniProtKB-EC"/>
</dbReference>
<evidence type="ECO:0000256" key="7">
    <source>
        <dbReference type="ARBA" id="ARBA00044951"/>
    </source>
</evidence>
<dbReference type="EMBL" id="JACRSQ010000033">
    <property type="protein sequence ID" value="MBC8544822.1"/>
    <property type="molecule type" value="Genomic_DNA"/>
</dbReference>
<comment type="similarity">
    <text evidence="7">Belongs to the D-lyxose ketol-isomerase family.</text>
</comment>
<accession>A0A926DW95</accession>
<dbReference type="InterPro" id="IPR047581">
    <property type="entry name" value="EcSI_cupin"/>
</dbReference>
<dbReference type="RefSeq" id="WP_177719916.1">
    <property type="nucleotide sequence ID" value="NZ_JACRSQ010000033.1"/>
</dbReference>
<keyword evidence="2" id="KW-0479">Metal-binding</keyword>
<evidence type="ECO:0000313" key="9">
    <source>
        <dbReference type="EMBL" id="MBC8544822.1"/>
    </source>
</evidence>
<evidence type="ECO:0000256" key="4">
    <source>
        <dbReference type="ARBA" id="ARBA00023235"/>
    </source>
</evidence>
<dbReference type="AlphaFoldDB" id="A0A926DW95"/>
<reference evidence="9" key="1">
    <citation type="submission" date="2020-08" db="EMBL/GenBank/DDBJ databases">
        <title>Genome public.</title>
        <authorList>
            <person name="Liu C."/>
            <person name="Sun Q."/>
        </authorList>
    </citation>
    <scope>NUCLEOTIDE SEQUENCE</scope>
    <source>
        <strain evidence="9">NSJ-32</strain>
    </source>
</reference>
<keyword evidence="10" id="KW-1185">Reference proteome</keyword>
<keyword evidence="3" id="KW-0464">Manganese</keyword>
<dbReference type="InterPro" id="IPR014710">
    <property type="entry name" value="RmlC-like_jellyroll"/>
</dbReference>
<dbReference type="Proteomes" id="UP000657006">
    <property type="component" value="Unassembled WGS sequence"/>
</dbReference>
<keyword evidence="5" id="KW-0119">Carbohydrate metabolism</keyword>
<dbReference type="Gene3D" id="2.60.120.10">
    <property type="entry name" value="Jelly Rolls"/>
    <property type="match status" value="1"/>
</dbReference>
<gene>
    <name evidence="9" type="ORF">H8730_14835</name>
</gene>
<evidence type="ECO:0000256" key="1">
    <source>
        <dbReference type="ARBA" id="ARBA00001936"/>
    </source>
</evidence>
<keyword evidence="4 9" id="KW-0413">Isomerase</keyword>
<name>A0A926DW95_9FIRM</name>
<comment type="caution">
    <text evidence="9">The sequence shown here is derived from an EMBL/GenBank/DDBJ whole genome shotgun (WGS) entry which is preliminary data.</text>
</comment>
<evidence type="ECO:0000256" key="3">
    <source>
        <dbReference type="ARBA" id="ARBA00023211"/>
    </source>
</evidence>
<dbReference type="Pfam" id="PF07385">
    <property type="entry name" value="Lyx_isomer"/>
    <property type="match status" value="1"/>
</dbReference>
<evidence type="ECO:0000256" key="6">
    <source>
        <dbReference type="ARBA" id="ARBA00044907"/>
    </source>
</evidence>
<protein>
    <recommendedName>
        <fullName evidence="8">D-lyxose ketol-isomerase</fullName>
        <ecNumber evidence="8">5.3.1.15</ecNumber>
    </recommendedName>
</protein>
<evidence type="ECO:0000256" key="5">
    <source>
        <dbReference type="ARBA" id="ARBA00023277"/>
    </source>
</evidence>
<dbReference type="InterPro" id="IPR010864">
    <property type="entry name" value="D-lyxose_isomer"/>
</dbReference>
<dbReference type="CDD" id="cd20309">
    <property type="entry name" value="cupin_EcSI"/>
    <property type="match status" value="1"/>
</dbReference>